<dbReference type="GO" id="GO:0016887">
    <property type="term" value="F:ATP hydrolysis activity"/>
    <property type="evidence" value="ECO:0007669"/>
    <property type="project" value="InterPro"/>
</dbReference>
<dbReference type="InterPro" id="IPR036890">
    <property type="entry name" value="HATPase_C_sf"/>
</dbReference>
<reference evidence="4" key="1">
    <citation type="submission" date="2020-12" db="EMBL/GenBank/DDBJ databases">
        <title>Metabolic potential, ecology and presence of endohyphal bacteria is reflected in genomic diversity of Mucoromycotina.</title>
        <authorList>
            <person name="Muszewska A."/>
            <person name="Okrasinska A."/>
            <person name="Steczkiewicz K."/>
            <person name="Drgas O."/>
            <person name="Orlowska M."/>
            <person name="Perlinska-Lenart U."/>
            <person name="Aleksandrzak-Piekarczyk T."/>
            <person name="Szatraj K."/>
            <person name="Zielenkiewicz U."/>
            <person name="Pilsyk S."/>
            <person name="Malc E."/>
            <person name="Mieczkowski P."/>
            <person name="Kruszewska J.S."/>
            <person name="Biernat P."/>
            <person name="Pawlowska J."/>
        </authorList>
    </citation>
    <scope>NUCLEOTIDE SEQUENCE</scope>
    <source>
        <strain evidence="4">WA0000017839</strain>
    </source>
</reference>
<dbReference type="GO" id="GO:0032389">
    <property type="term" value="C:MutLalpha complex"/>
    <property type="evidence" value="ECO:0007669"/>
    <property type="project" value="TreeGrafter"/>
</dbReference>
<dbReference type="SUPFAM" id="SSF54211">
    <property type="entry name" value="Ribosomal protein S5 domain 2-like"/>
    <property type="match status" value="1"/>
</dbReference>
<dbReference type="Gene3D" id="3.30.565.10">
    <property type="entry name" value="Histidine kinase-like ATPase, C-terminal domain"/>
    <property type="match status" value="1"/>
</dbReference>
<dbReference type="Gene3D" id="3.30.230.10">
    <property type="match status" value="1"/>
</dbReference>
<dbReference type="Pfam" id="PF13589">
    <property type="entry name" value="HATPase_c_3"/>
    <property type="match status" value="1"/>
</dbReference>
<dbReference type="GO" id="GO:0140664">
    <property type="term" value="F:ATP-dependent DNA damage sensor activity"/>
    <property type="evidence" value="ECO:0007669"/>
    <property type="project" value="InterPro"/>
</dbReference>
<evidence type="ECO:0000313" key="5">
    <source>
        <dbReference type="Proteomes" id="UP000603453"/>
    </source>
</evidence>
<dbReference type="InterPro" id="IPR002099">
    <property type="entry name" value="MutL/Mlh/PMS"/>
</dbReference>
<keyword evidence="2" id="KW-0227">DNA damage</keyword>
<name>A0A8H7QTS9_9FUNG</name>
<dbReference type="GO" id="GO:0030983">
    <property type="term" value="F:mismatched DNA binding"/>
    <property type="evidence" value="ECO:0007669"/>
    <property type="project" value="InterPro"/>
</dbReference>
<dbReference type="PANTHER" id="PTHR10073:SF54">
    <property type="entry name" value="PMS1 PROTEIN HOMOLOG 1"/>
    <property type="match status" value="1"/>
</dbReference>
<dbReference type="FunFam" id="3.30.565.10:FF:000017">
    <property type="entry name" value="PMS1 homolog 1, mismatch repair system component"/>
    <property type="match status" value="1"/>
</dbReference>
<organism evidence="4 5">
    <name type="scientific">Mucor saturninus</name>
    <dbReference type="NCBI Taxonomy" id="64648"/>
    <lineage>
        <taxon>Eukaryota</taxon>
        <taxon>Fungi</taxon>
        <taxon>Fungi incertae sedis</taxon>
        <taxon>Mucoromycota</taxon>
        <taxon>Mucoromycotina</taxon>
        <taxon>Mucoromycetes</taxon>
        <taxon>Mucorales</taxon>
        <taxon>Mucorineae</taxon>
        <taxon>Mucoraceae</taxon>
        <taxon>Mucor</taxon>
    </lineage>
</organism>
<dbReference type="OrthoDB" id="10263226at2759"/>
<dbReference type="InterPro" id="IPR020568">
    <property type="entry name" value="Ribosomal_Su5_D2-typ_SF"/>
</dbReference>
<keyword evidence="5" id="KW-1185">Reference proteome</keyword>
<dbReference type="SMART" id="SM01340">
    <property type="entry name" value="DNA_mis_repair"/>
    <property type="match status" value="1"/>
</dbReference>
<feature type="domain" description="DNA mismatch repair protein S5" evidence="3">
    <location>
        <begin position="221"/>
        <end position="356"/>
    </location>
</feature>
<evidence type="ECO:0000256" key="1">
    <source>
        <dbReference type="ARBA" id="ARBA00006082"/>
    </source>
</evidence>
<evidence type="ECO:0000259" key="3">
    <source>
        <dbReference type="SMART" id="SM01340"/>
    </source>
</evidence>
<proteinExistence type="inferred from homology"/>
<dbReference type="CDD" id="cd00782">
    <property type="entry name" value="MutL_Trans"/>
    <property type="match status" value="1"/>
</dbReference>
<comment type="similarity">
    <text evidence="1">Belongs to the DNA mismatch repair MutL/HexB family.</text>
</comment>
<dbReference type="EMBL" id="JAEPRD010000109">
    <property type="protein sequence ID" value="KAG2198514.1"/>
    <property type="molecule type" value="Genomic_DNA"/>
</dbReference>
<evidence type="ECO:0000256" key="2">
    <source>
        <dbReference type="ARBA" id="ARBA00022763"/>
    </source>
</evidence>
<dbReference type="GO" id="GO:0006298">
    <property type="term" value="P:mismatch repair"/>
    <property type="evidence" value="ECO:0007669"/>
    <property type="project" value="InterPro"/>
</dbReference>
<protein>
    <recommendedName>
        <fullName evidence="3">DNA mismatch repair protein S5 domain-containing protein</fullName>
    </recommendedName>
</protein>
<dbReference type="PROSITE" id="PS00058">
    <property type="entry name" value="DNA_MISMATCH_REPAIR_1"/>
    <property type="match status" value="1"/>
</dbReference>
<dbReference type="Pfam" id="PF01119">
    <property type="entry name" value="DNA_mis_repair"/>
    <property type="match status" value="1"/>
</dbReference>
<sequence>MTIKILNASAIRHLHSGQVIVDILAIVKELLENSLDAHATSIDLVFMNNGLEFVQIKDNGEGIEEGDRLCVAKRHYTSKLSEFHDLEVIQSYGFRGEALNSICVVSDKVVITTKTKTDPIAKQYDVNKEGTISNEKVANTIASSGTIVTLYKPFYNLPVRRQLAQKNATSTMKKVQELLTKYALAHPNVRFACTQSTNAGGRKPSNNTWIKPITETIETSVSILFGPRLADMTERFIETDEEDPILTVDVVLPKKNSDPSIVLKGPENVFFYCNQRPINYVKSELKDIVSNIRVRYKDAIGLNVDNNQKLPFIYLDIQIPPSEYDVNVEPDKTTVLFHKKDRIYNIVKKILDEIYPTKMEKFFNK</sequence>
<gene>
    <name evidence="4" type="ORF">INT47_008618</name>
</gene>
<dbReference type="AlphaFoldDB" id="A0A8H7QTS9"/>
<dbReference type="InterPro" id="IPR038973">
    <property type="entry name" value="MutL/Mlh/Pms-like"/>
</dbReference>
<accession>A0A8H7QTS9</accession>
<evidence type="ECO:0000313" key="4">
    <source>
        <dbReference type="EMBL" id="KAG2198514.1"/>
    </source>
</evidence>
<dbReference type="InterPro" id="IPR013507">
    <property type="entry name" value="DNA_mismatch_S5_2-like"/>
</dbReference>
<dbReference type="InterPro" id="IPR014721">
    <property type="entry name" value="Ribsml_uS5_D2-typ_fold_subgr"/>
</dbReference>
<dbReference type="SUPFAM" id="SSF55874">
    <property type="entry name" value="ATPase domain of HSP90 chaperone/DNA topoisomerase II/histidine kinase"/>
    <property type="match status" value="1"/>
</dbReference>
<comment type="caution">
    <text evidence="4">The sequence shown here is derived from an EMBL/GenBank/DDBJ whole genome shotgun (WGS) entry which is preliminary data.</text>
</comment>
<dbReference type="InterPro" id="IPR014762">
    <property type="entry name" value="DNA_mismatch_repair_CS"/>
</dbReference>
<dbReference type="PANTHER" id="PTHR10073">
    <property type="entry name" value="DNA MISMATCH REPAIR PROTEIN MLH, PMS, MUTL"/>
    <property type="match status" value="1"/>
</dbReference>
<dbReference type="GO" id="GO:0005524">
    <property type="term" value="F:ATP binding"/>
    <property type="evidence" value="ECO:0007669"/>
    <property type="project" value="InterPro"/>
</dbReference>
<dbReference type="NCBIfam" id="TIGR00585">
    <property type="entry name" value="mutl"/>
    <property type="match status" value="1"/>
</dbReference>
<dbReference type="CDD" id="cd16926">
    <property type="entry name" value="HATPase_MutL-MLH-PMS-like"/>
    <property type="match status" value="1"/>
</dbReference>
<dbReference type="Proteomes" id="UP000603453">
    <property type="component" value="Unassembled WGS sequence"/>
</dbReference>